<dbReference type="SUPFAM" id="SSF111369">
    <property type="entry name" value="HlyD-like secretion proteins"/>
    <property type="match status" value="1"/>
</dbReference>
<evidence type="ECO:0000313" key="8">
    <source>
        <dbReference type="Proteomes" id="UP000176562"/>
    </source>
</evidence>
<evidence type="ECO:0000256" key="3">
    <source>
        <dbReference type="ARBA" id="ARBA00023054"/>
    </source>
</evidence>
<dbReference type="Proteomes" id="UP000176562">
    <property type="component" value="Chromosome"/>
</dbReference>
<dbReference type="InterPro" id="IPR050465">
    <property type="entry name" value="UPF0194_transport"/>
</dbReference>
<keyword evidence="4" id="KW-0812">Transmembrane</keyword>
<evidence type="ECO:0000256" key="4">
    <source>
        <dbReference type="SAM" id="Phobius"/>
    </source>
</evidence>
<dbReference type="Gene3D" id="2.40.50.100">
    <property type="match status" value="1"/>
</dbReference>
<keyword evidence="8" id="KW-1185">Reference proteome</keyword>
<dbReference type="RefSeq" id="WP_071165172.1">
    <property type="nucleotide sequence ID" value="NZ_CP017781.1"/>
</dbReference>
<accession>A0A1D9M7S3</accession>
<organism evidence="7 8">
    <name type="scientific">Rhodobacter xanthinilyticus</name>
    <dbReference type="NCBI Taxonomy" id="1850250"/>
    <lineage>
        <taxon>Bacteria</taxon>
        <taxon>Pseudomonadati</taxon>
        <taxon>Pseudomonadota</taxon>
        <taxon>Alphaproteobacteria</taxon>
        <taxon>Rhodobacterales</taxon>
        <taxon>Rhodobacter group</taxon>
        <taxon>Rhodobacter</taxon>
    </lineage>
</organism>
<feature type="domain" description="CusB-like beta-barrel" evidence="6">
    <location>
        <begin position="243"/>
        <end position="317"/>
    </location>
</feature>
<evidence type="ECO:0000256" key="1">
    <source>
        <dbReference type="ARBA" id="ARBA00004196"/>
    </source>
</evidence>
<evidence type="ECO:0000313" key="7">
    <source>
        <dbReference type="EMBL" id="AOZ67905.1"/>
    </source>
</evidence>
<dbReference type="NCBIfam" id="TIGR01730">
    <property type="entry name" value="RND_mfp"/>
    <property type="match status" value="1"/>
</dbReference>
<proteinExistence type="inferred from homology"/>
<dbReference type="AlphaFoldDB" id="A0A1D9M7S3"/>
<feature type="domain" description="Multidrug resistance protein MdtA-like barrel-sandwich hybrid" evidence="5">
    <location>
        <begin position="78"/>
        <end position="229"/>
    </location>
</feature>
<evidence type="ECO:0000256" key="2">
    <source>
        <dbReference type="ARBA" id="ARBA00009477"/>
    </source>
</evidence>
<dbReference type="KEGG" id="rhp:LPB142_00035"/>
<keyword evidence="4" id="KW-0472">Membrane</keyword>
<dbReference type="PANTHER" id="PTHR32347">
    <property type="entry name" value="EFFLUX SYSTEM COMPONENT YKNX-RELATED"/>
    <property type="match status" value="1"/>
</dbReference>
<dbReference type="GO" id="GO:0030313">
    <property type="term" value="C:cell envelope"/>
    <property type="evidence" value="ECO:0007669"/>
    <property type="project" value="UniProtKB-SubCell"/>
</dbReference>
<dbReference type="STRING" id="1850250.LPB142_00035"/>
<keyword evidence="3" id="KW-0175">Coiled coil</keyword>
<dbReference type="Gene3D" id="2.40.30.170">
    <property type="match status" value="1"/>
</dbReference>
<evidence type="ECO:0000259" key="6">
    <source>
        <dbReference type="Pfam" id="PF25954"/>
    </source>
</evidence>
<gene>
    <name evidence="7" type="ORF">LPB142_00035</name>
</gene>
<dbReference type="InterPro" id="IPR058792">
    <property type="entry name" value="Beta-barrel_RND_2"/>
</dbReference>
<dbReference type="PANTHER" id="PTHR32347:SF14">
    <property type="entry name" value="EFFLUX SYSTEM COMPONENT YKNX-RELATED"/>
    <property type="match status" value="1"/>
</dbReference>
<feature type="transmembrane region" description="Helical" evidence="4">
    <location>
        <begin position="24"/>
        <end position="42"/>
    </location>
</feature>
<dbReference type="GO" id="GO:0022857">
    <property type="term" value="F:transmembrane transporter activity"/>
    <property type="evidence" value="ECO:0007669"/>
    <property type="project" value="InterPro"/>
</dbReference>
<keyword evidence="4" id="KW-1133">Transmembrane helix</keyword>
<dbReference type="InterPro" id="IPR006143">
    <property type="entry name" value="RND_pump_MFP"/>
</dbReference>
<reference evidence="7 8" key="1">
    <citation type="submission" date="2016-10" db="EMBL/GenBank/DDBJ databases">
        <title>Rhodobacter sp. LPB0142, isolated from sea water.</title>
        <authorList>
            <person name="Kim E."/>
            <person name="Yi H."/>
        </authorList>
    </citation>
    <scope>NUCLEOTIDE SEQUENCE [LARGE SCALE GENOMIC DNA]</scope>
    <source>
        <strain evidence="7 8">LPB0142</strain>
    </source>
</reference>
<protein>
    <submittedName>
        <fullName evidence="7">Efflux transporter periplasmic adaptor subunit</fullName>
    </submittedName>
</protein>
<comment type="similarity">
    <text evidence="2">Belongs to the membrane fusion protein (MFP) (TC 8.A.1) family.</text>
</comment>
<evidence type="ECO:0000259" key="5">
    <source>
        <dbReference type="Pfam" id="PF25917"/>
    </source>
</evidence>
<dbReference type="GO" id="GO:0016020">
    <property type="term" value="C:membrane"/>
    <property type="evidence" value="ECO:0007669"/>
    <property type="project" value="InterPro"/>
</dbReference>
<dbReference type="InterPro" id="IPR058625">
    <property type="entry name" value="MdtA-like_BSH"/>
</dbReference>
<dbReference type="EMBL" id="CP017781">
    <property type="protein sequence ID" value="AOZ67905.1"/>
    <property type="molecule type" value="Genomic_DNA"/>
</dbReference>
<dbReference type="Pfam" id="PF25954">
    <property type="entry name" value="Beta-barrel_RND_2"/>
    <property type="match status" value="1"/>
</dbReference>
<comment type="subcellular location">
    <subcellularLocation>
        <location evidence="1">Cell envelope</location>
    </subcellularLocation>
</comment>
<dbReference type="Gene3D" id="1.10.287.470">
    <property type="entry name" value="Helix hairpin bin"/>
    <property type="match status" value="1"/>
</dbReference>
<name>A0A1D9M7S3_9RHOB</name>
<dbReference type="Pfam" id="PF25917">
    <property type="entry name" value="BSH_RND"/>
    <property type="match status" value="1"/>
</dbReference>
<sequence>MADKTREEIARTLAAGRATGRGRVWLGVGLVAAVALGGWLALGPGSGAGGVSYTTEAATRGDLTVTVTATGTVQPTTEVEVSSELSGTLATVEVDYNDAVEVGQVLARLDDTKFKAQVANAEAALASARAQLAQAEATETETRAIYDAQKALADRGVVKHTDFVTYEANYLRAQASVEAAQAALTLAQANLALEQDDLDKSVIRSPIKGVVLDRAYSAGQIVAASLNAPTLFTLAEDLREMEVQVDIDEADIGVVKVGDSARFTVDAYSGRAFPAVIKQVRYAPEETDDVVTYKAVLTVDNADLVLRPGMTATATITVAEAQDVLMVPNAALRYAPPQAETATGGGAGGLVGLVMPRPPGQSGQATKTSDKTIWVLRAGVPTEIAVTPGATDGKRTIVTAEGLAAGDLVITDQREAAQ</sequence>